<dbReference type="STRING" id="1533.SAMN05443638_1424"/>
<organism evidence="2 3">
    <name type="scientific">Clostridium fallax</name>
    <dbReference type="NCBI Taxonomy" id="1533"/>
    <lineage>
        <taxon>Bacteria</taxon>
        <taxon>Bacillati</taxon>
        <taxon>Bacillota</taxon>
        <taxon>Clostridia</taxon>
        <taxon>Eubacteriales</taxon>
        <taxon>Clostridiaceae</taxon>
        <taxon>Clostridium</taxon>
    </lineage>
</organism>
<dbReference type="EMBL" id="FQVM01000042">
    <property type="protein sequence ID" value="SHF15737.1"/>
    <property type="molecule type" value="Genomic_DNA"/>
</dbReference>
<dbReference type="RefSeq" id="WP_072897789.1">
    <property type="nucleotide sequence ID" value="NZ_FQVM01000042.1"/>
</dbReference>
<dbReference type="GO" id="GO:0016740">
    <property type="term" value="F:transferase activity"/>
    <property type="evidence" value="ECO:0007669"/>
    <property type="project" value="UniProtKB-KW"/>
</dbReference>
<evidence type="ECO:0000313" key="3">
    <source>
        <dbReference type="Proteomes" id="UP000184035"/>
    </source>
</evidence>
<dbReference type="OrthoDB" id="2534164at2"/>
<dbReference type="SUPFAM" id="SSF55729">
    <property type="entry name" value="Acyl-CoA N-acyltransferases (Nat)"/>
    <property type="match status" value="1"/>
</dbReference>
<keyword evidence="3" id="KW-1185">Reference proteome</keyword>
<reference evidence="2 3" key="1">
    <citation type="submission" date="2016-11" db="EMBL/GenBank/DDBJ databases">
        <authorList>
            <person name="Jaros S."/>
            <person name="Januszkiewicz K."/>
            <person name="Wedrychowicz H."/>
        </authorList>
    </citation>
    <scope>NUCLEOTIDE SEQUENCE [LARGE SCALE GENOMIC DNA]</scope>
    <source>
        <strain evidence="2 3">DSM 2631</strain>
    </source>
</reference>
<protein>
    <submittedName>
        <fullName evidence="2">Acetyltransferase (GNAT) domain-containing protein</fullName>
    </submittedName>
</protein>
<sequence length="360" mass="43943">MHIKIISNGEEFKNIKDLWESLEDKDKNITYYNRYKYIYECWNNLYRDNELFIVCVYEGKVPLCIAPMMIVDKSKFGINFKSIEIIGCGDYRNFICNNTLKDKTINIAIKEIFKLIEEKKCERIFFTHIKSNSNLSTYLLRNSKYNDNFKYLVECPIHYFNKFNNFDEYFNFRFKPKEIKRYINKLEKDIGYIFEIKYGDEILSKLKELHSFEKDYLVKNKNKKERKSLFEEENRFNIIKNLYKNNNECITFILKNKKDEILIYDTCYLFRGILYCWNTAYDPRYEKYDLSKVLNYEIFKYIYENPQLEVNGYEYGAGRYSWKFRWADDFNLLYKLNVWNLDNRKVLKALVNIGNKFNNK</sequence>
<evidence type="ECO:0000259" key="1">
    <source>
        <dbReference type="Pfam" id="PF13480"/>
    </source>
</evidence>
<dbReference type="Pfam" id="PF13480">
    <property type="entry name" value="Acetyltransf_6"/>
    <property type="match status" value="1"/>
</dbReference>
<proteinExistence type="predicted"/>
<dbReference type="InterPro" id="IPR038740">
    <property type="entry name" value="BioF2-like_GNAT_dom"/>
</dbReference>
<dbReference type="AlphaFoldDB" id="A0A1M4ZD63"/>
<evidence type="ECO:0000313" key="2">
    <source>
        <dbReference type="EMBL" id="SHF15737.1"/>
    </source>
</evidence>
<accession>A0A1M4ZD63</accession>
<feature type="domain" description="BioF2-like acetyltransferase" evidence="1">
    <location>
        <begin position="177"/>
        <end position="323"/>
    </location>
</feature>
<gene>
    <name evidence="2" type="ORF">SAMN05443638_1424</name>
</gene>
<dbReference type="InterPro" id="IPR016181">
    <property type="entry name" value="Acyl_CoA_acyltransferase"/>
</dbReference>
<dbReference type="Proteomes" id="UP000184035">
    <property type="component" value="Unassembled WGS sequence"/>
</dbReference>
<name>A0A1M4ZD63_9CLOT</name>
<keyword evidence="2" id="KW-0808">Transferase</keyword>